<evidence type="ECO:0000313" key="2">
    <source>
        <dbReference type="EMBL" id="QOG27007.1"/>
    </source>
</evidence>
<evidence type="ECO:0000313" key="3">
    <source>
        <dbReference type="EMBL" id="STD83629.1"/>
    </source>
</evidence>
<reference evidence="2 5" key="2">
    <citation type="submission" date="2020-03" db="EMBL/GenBank/DDBJ databases">
        <title>Characterization of ganglioside-mimicking enterococci.</title>
        <authorList>
            <person name="Patry R.T."/>
            <person name="Nothaft H."/>
            <person name="Bridger R."/>
            <person name="Shajahan A."/>
            <person name="Huynh S."/>
            <person name="Sanchez S."/>
            <person name="Azadi P."/>
            <person name="Cooper K."/>
            <person name="Miller W.G."/>
            <person name="Parker C.T."/>
            <person name="Wells L."/>
            <person name="Szymanski C.M."/>
        </authorList>
    </citation>
    <scope>NUCLEOTIDE SEQUENCE [LARGE SCALE GENOMIC DNA]</scope>
    <source>
        <strain evidence="2 5">EGM181</strain>
    </source>
</reference>
<sequence length="1271" mass="140562">MTYPILYEANEIDFFSLGLGPIKTATEAFVTEERNGTFIFEAKVLVDDEIYPLLQENRIIKADSSPTLTDQRFRIKRIVPNHDGQAKIYAEHVSYLSQELPMKPEVFISGNASAALNAWKLAILDNNPFIVDSDIDTSNKTNWRIDKVENPRQALGGVEGSILDVWGGEYRFDNYHISLLKKRGTTANTILAYGRNITDFEQERNIMTTYTTIYPYAIYTDDDENEQIVTIDGYVVDCENINEYPNRNVLPVDFSNKFEHDEVPTKVKLKQLAQDYIKDNDIGIPKTSIKVSFLDLAQTADYADIATLETVELCDDVRVYYEKLGVDTTAKVIKTKWNVLRDAYDEIEIGEKRTTLSSIINDTQTSIKEIGNQMDSAITAANGKNMIFHGLFGKNGEGEPTATRVGDMWYKPSGEDIEFYIWDGTVWTFIMSTAKFDEIANKVSEVESDTKRAVEKANNIQINVNHLVSDISAMNRDISTISFKASEAYSKVRSVEGKTVSIEKSVDGLKGRITTVETTSTSTTKKLNELEITVDGQKQTLATMQTTANSALSKANVLQTTVDGVTQTLASVEQWQNNFQVGGRNWVSESESPKFRPYQGASITHSIVQVPEWNAKNAVRHVVTGGTGTICGTLPGNIITYVKNNTSYVHSIYVKNNGDKRIRFSNNLGKTDYVEPGQSKRISLVAKHLENLAAMQFVLYRSTNADSLDFTVWRAQIEEGNQLTDWSPAPEDKAQTTKVNEIETTVDGVKTTVTSVKTTADSALSKATQTETTVSGLKTTISSVQTTANSALTKATQLETTANVIRQTVTEIQGNITDITNKFPNPNFKKQDPKPAVEGTGIHIVYDSQGMTINNNGGATRNRAYWGSPPLSLEIGKTYNIKMYVNVGVNSGRKPIEVGTSDGENFTFSLPNTNPGWIYGTIKLTRWTGLSFWLPPATTIKIRQLYIYEANTNITSSQITQLSDTINLKVSKNDVVNQINISNESILIAGNKIHITGQTSIDNGVIKTAQIADLSVSTAKIANAAITDAKIAFVDAAKITTGYLSAQRIQARSITADKLAVNAIQVGFNNYSQNLKIDPYTLSFFNKNQLSGKLTSEGMEFWHGTRKIGRIGENSKIGNETIRGIAMNLDHEGDYISWSYRKAQNDSAFTSMLMLDPRGKFSGKAGIHMDADVHMIKVKPGIPSAREFLRFGVVNYNNTFYSALLNDSGKSGVMFGSGYLYLLHNNVVLPVEDIRNIVRALKGLGTLQLPTSIRTSGQGSGTVASFKTVRL</sequence>
<accession>A0A376H636</accession>
<reference evidence="3 4" key="1">
    <citation type="submission" date="2018-06" db="EMBL/GenBank/DDBJ databases">
        <authorList>
            <consortium name="Pathogen Informatics"/>
            <person name="Doyle S."/>
        </authorList>
    </citation>
    <scope>NUCLEOTIDE SEQUENCE [LARGE SCALE GENOMIC DNA]</scope>
    <source>
        <strain evidence="3 4">NCTC12360</strain>
    </source>
</reference>
<dbReference type="EMBL" id="CP050485">
    <property type="protein sequence ID" value="QOG27007.1"/>
    <property type="molecule type" value="Genomic_DNA"/>
</dbReference>
<dbReference type="Pfam" id="PF06605">
    <property type="entry name" value="Prophage_tail"/>
    <property type="match status" value="1"/>
</dbReference>
<dbReference type="InterPro" id="IPR007119">
    <property type="entry name" value="Phage_tail_spike_N"/>
</dbReference>
<dbReference type="Gene3D" id="1.20.5.170">
    <property type="match status" value="1"/>
</dbReference>
<dbReference type="OrthoDB" id="4387735at2"/>
<feature type="domain" description="Tail spike" evidence="1">
    <location>
        <begin position="160"/>
        <end position="360"/>
    </location>
</feature>
<name>A0A376H636_ENTGA</name>
<gene>
    <name evidence="2" type="ORF">EGM181_06995</name>
    <name evidence="3" type="ORF">NCTC12360_02101</name>
</gene>
<organism evidence="3 4">
    <name type="scientific">Enterococcus gallinarum</name>
    <dbReference type="NCBI Taxonomy" id="1353"/>
    <lineage>
        <taxon>Bacteria</taxon>
        <taxon>Bacillati</taxon>
        <taxon>Bacillota</taxon>
        <taxon>Bacilli</taxon>
        <taxon>Lactobacillales</taxon>
        <taxon>Enterococcaceae</taxon>
        <taxon>Enterococcus</taxon>
    </lineage>
</organism>
<dbReference type="Proteomes" id="UP000254807">
    <property type="component" value="Unassembled WGS sequence"/>
</dbReference>
<evidence type="ECO:0000313" key="5">
    <source>
        <dbReference type="Proteomes" id="UP000516696"/>
    </source>
</evidence>
<proteinExistence type="predicted"/>
<dbReference type="Proteomes" id="UP000516696">
    <property type="component" value="Chromosome"/>
</dbReference>
<keyword evidence="4" id="KW-1185">Reference proteome</keyword>
<dbReference type="InterPro" id="IPR010572">
    <property type="entry name" value="Tail_dom"/>
</dbReference>
<dbReference type="EMBL" id="UFYW01000001">
    <property type="protein sequence ID" value="STD83629.1"/>
    <property type="molecule type" value="Genomic_DNA"/>
</dbReference>
<evidence type="ECO:0000259" key="1">
    <source>
        <dbReference type="Pfam" id="PF06605"/>
    </source>
</evidence>
<protein>
    <submittedName>
        <fullName evidence="3">Phage minor structural protein N-terminal domain protein</fullName>
    </submittedName>
</protein>
<dbReference type="NCBIfam" id="TIGR01665">
    <property type="entry name" value="put_anti_recept"/>
    <property type="match status" value="1"/>
</dbReference>
<evidence type="ECO:0000313" key="4">
    <source>
        <dbReference type="Proteomes" id="UP000254807"/>
    </source>
</evidence>
<dbReference type="SUPFAM" id="SSF57997">
    <property type="entry name" value="Tropomyosin"/>
    <property type="match status" value="1"/>
</dbReference>
<dbReference type="RefSeq" id="WP_060815581.1">
    <property type="nucleotide sequence ID" value="NZ_CP050485.1"/>
</dbReference>
<dbReference type="AlphaFoldDB" id="A0A376H636"/>